<dbReference type="PROSITE" id="PS00682">
    <property type="entry name" value="ZP_1"/>
    <property type="match status" value="1"/>
</dbReference>
<reference evidence="7" key="1">
    <citation type="submission" date="2025-08" db="UniProtKB">
        <authorList>
            <consortium name="RefSeq"/>
        </authorList>
    </citation>
    <scope>IDENTIFICATION</scope>
</reference>
<dbReference type="GeneID" id="115003899"/>
<dbReference type="Gene3D" id="2.60.40.3210">
    <property type="entry name" value="Zona pellucida, ZP-N domain"/>
    <property type="match status" value="1"/>
</dbReference>
<dbReference type="PANTHER" id="PTHR47130">
    <property type="entry name" value="SI:DKEY-19B23.11-RELATED"/>
    <property type="match status" value="1"/>
</dbReference>
<dbReference type="Pfam" id="PF00100">
    <property type="entry name" value="Zona_pellucida"/>
    <property type="match status" value="1"/>
</dbReference>
<evidence type="ECO:0000256" key="1">
    <source>
        <dbReference type="ARBA" id="ARBA00004613"/>
    </source>
</evidence>
<dbReference type="PANTHER" id="PTHR47130:SF3">
    <property type="entry name" value="ZONA PELLUCIDA PROTEIN"/>
    <property type="match status" value="1"/>
</dbReference>
<dbReference type="InParanoid" id="A0A6J2P8L1"/>
<name>A0A6J2P8L1_COTGO</name>
<dbReference type="InterPro" id="IPR001507">
    <property type="entry name" value="ZP_dom"/>
</dbReference>
<keyword evidence="3" id="KW-1015">Disulfide bond</keyword>
<proteinExistence type="predicted"/>
<dbReference type="InterPro" id="IPR055356">
    <property type="entry name" value="ZP-N"/>
</dbReference>
<comment type="subcellular location">
    <subcellularLocation>
        <location evidence="1">Secreted</location>
    </subcellularLocation>
</comment>
<accession>A0A6J2P8L1</accession>
<dbReference type="AlphaFoldDB" id="A0A6J2P8L1"/>
<dbReference type="Pfam" id="PF23344">
    <property type="entry name" value="ZP-N"/>
    <property type="match status" value="1"/>
</dbReference>
<dbReference type="RefSeq" id="XP_029281699.1">
    <property type="nucleotide sequence ID" value="XM_029425839.1"/>
</dbReference>
<keyword evidence="2" id="KW-0964">Secreted</keyword>
<evidence type="ECO:0000259" key="5">
    <source>
        <dbReference type="PROSITE" id="PS51034"/>
    </source>
</evidence>
<dbReference type="GO" id="GO:0005576">
    <property type="term" value="C:extracellular region"/>
    <property type="evidence" value="ECO:0007669"/>
    <property type="project" value="UniProtKB-SubCell"/>
</dbReference>
<keyword evidence="4" id="KW-0325">Glycoprotein</keyword>
<keyword evidence="6" id="KW-1185">Reference proteome</keyword>
<evidence type="ECO:0000256" key="4">
    <source>
        <dbReference type="ARBA" id="ARBA00023180"/>
    </source>
</evidence>
<dbReference type="SMART" id="SM00241">
    <property type="entry name" value="ZP"/>
    <property type="match status" value="1"/>
</dbReference>
<organism evidence="6 7">
    <name type="scientific">Cottoperca gobio</name>
    <name type="common">Frogmouth</name>
    <name type="synonym">Aphritis gobio</name>
    <dbReference type="NCBI Taxonomy" id="56716"/>
    <lineage>
        <taxon>Eukaryota</taxon>
        <taxon>Metazoa</taxon>
        <taxon>Chordata</taxon>
        <taxon>Craniata</taxon>
        <taxon>Vertebrata</taxon>
        <taxon>Euteleostomi</taxon>
        <taxon>Actinopterygii</taxon>
        <taxon>Neopterygii</taxon>
        <taxon>Teleostei</taxon>
        <taxon>Neoteleostei</taxon>
        <taxon>Acanthomorphata</taxon>
        <taxon>Eupercaria</taxon>
        <taxon>Perciformes</taxon>
        <taxon>Notothenioidei</taxon>
        <taxon>Bovichtidae</taxon>
        <taxon>Cottoperca</taxon>
    </lineage>
</organism>
<evidence type="ECO:0000313" key="6">
    <source>
        <dbReference type="Proteomes" id="UP000504630"/>
    </source>
</evidence>
<dbReference type="KEGG" id="cgob:115003899"/>
<dbReference type="InterPro" id="IPR055355">
    <property type="entry name" value="ZP-C"/>
</dbReference>
<protein>
    <submittedName>
        <fullName evidence="7">Uncharacterized protein LOC115003899</fullName>
    </submittedName>
</protein>
<evidence type="ECO:0000256" key="2">
    <source>
        <dbReference type="ARBA" id="ARBA00022525"/>
    </source>
</evidence>
<dbReference type="Proteomes" id="UP000504630">
    <property type="component" value="Chromosome 24"/>
</dbReference>
<evidence type="ECO:0000256" key="3">
    <source>
        <dbReference type="ARBA" id="ARBA00023157"/>
    </source>
</evidence>
<dbReference type="InterPro" id="IPR042235">
    <property type="entry name" value="ZP-C_dom"/>
</dbReference>
<feature type="domain" description="ZP" evidence="5">
    <location>
        <begin position="604"/>
        <end position="870"/>
    </location>
</feature>
<dbReference type="Gene3D" id="2.60.40.4100">
    <property type="entry name" value="Zona pellucida, ZP-C domain"/>
    <property type="match status" value="1"/>
</dbReference>
<dbReference type="InterPro" id="IPR058876">
    <property type="entry name" value="Ig-like_ZP"/>
</dbReference>
<evidence type="ECO:0000313" key="7">
    <source>
        <dbReference type="RefSeq" id="XP_029281699.1"/>
    </source>
</evidence>
<dbReference type="PROSITE" id="PS51034">
    <property type="entry name" value="ZP_2"/>
    <property type="match status" value="1"/>
</dbReference>
<dbReference type="Pfam" id="PF26562">
    <property type="entry name" value="Ig-like"/>
    <property type="match status" value="1"/>
</dbReference>
<gene>
    <name evidence="7" type="primary">LOC115003899</name>
</gene>
<dbReference type="OrthoDB" id="9944868at2759"/>
<sequence>MAASFVVYAPCSSCTHRGSTYALLKINSKCLGNILRVDVGPLAGNLEVSVVHNNATFLLTPRLASQCGFSLKMDPMGHAVIYASLHNCFAQNVDDKAFTTKLNLRLRRSRVIEDELYQVVETCHYNAWASREIVCENNYIEVSVKKASPNDYALPEYTISDNLRFGDARRAAEKPIDAGFRITNLVFFTPKERVMKVIDAQRNGYGIANTATRLVLRSPKTSSETFTQNVAGVPMTVLKTLTVFEKKWLVTQIAAEAACPVLEGSVSFTPNLINWFLPRHIDPLISSGQFKLLEVHMGVNGRRLDSAEMAARQYSLSLNGQHIVVGIPIGAEGGHFKGHVQAGQYLTSYTIELMLELRWSEDATNKDTHYKVFLPVTTPLLSRPVQVIDNTVPKERLFKVLLGPFGSDVSLMNISFPSEVLSVADCNARGFKVLEHMSPNNNSKVFTLEVPFTDRVVLALRDMGITVYSLHLTFGLVVLPEFAPFCHTAKLDAQLVDIVPPALFGGCDYQNFYILVKYGSHGFNFQTLVGTQVLTAEMAQQYGFMDNGTHFSFNVHFTAPEVVTEAVEASSIKNRLDVYLRNPETHTNIKEFSVACNFYSTLIECFPNGTMTALAMKLESVPSLNPSQLTLNDPACGPSYSNDRYAYFVFTASSCGTTRKFVSSKMLYENEISLPDELELKRDSDEPQYELKVSCSYDINTNHAVSFNIRPRRSDPYAENARGELKVEMRLAIDDSYTTFHGIEGPIAKSLQQSLYFEVELMHSTNPAVSMELAYCWATLEDDKASLPRWDLIINGCANPRDPQPVIFHPVVLDARVNYPSNFKRFEIPMFAFAQDKDDLRHQVFVHCNVVICDVRNPVDRACNVQCSNQDDRMKGQKRAISEDTSFKHGSSGPILIINPNKNILK</sequence>
<dbReference type="InterPro" id="IPR017977">
    <property type="entry name" value="ZP_dom_CS"/>
</dbReference>